<dbReference type="PANTHER" id="PTHR11827:SF72">
    <property type="entry name" value="GH08340P"/>
    <property type="match status" value="1"/>
</dbReference>
<feature type="transmembrane region" description="Helical" evidence="7">
    <location>
        <begin position="44"/>
        <end position="65"/>
    </location>
</feature>
<comment type="subcellular location">
    <subcellularLocation>
        <location evidence="1">Membrane</location>
        <topology evidence="1">Multi-pass membrane protein</topology>
    </subcellularLocation>
</comment>
<accession>A0A1Y6CNI8</accession>
<dbReference type="OrthoDB" id="3181223at2"/>
<proteinExistence type="inferred from homology"/>
<feature type="transmembrane region" description="Helical" evidence="7">
    <location>
        <begin position="161"/>
        <end position="180"/>
    </location>
</feature>
<feature type="transmembrane region" description="Helical" evidence="7">
    <location>
        <begin position="77"/>
        <end position="97"/>
    </location>
</feature>
<dbReference type="EMBL" id="FWZT01000030">
    <property type="protein sequence ID" value="SMF76669.1"/>
    <property type="molecule type" value="Genomic_DNA"/>
</dbReference>
<evidence type="ECO:0000256" key="7">
    <source>
        <dbReference type="SAM" id="Phobius"/>
    </source>
</evidence>
<gene>
    <name evidence="11" type="ORF">SAMN06296036_13052</name>
</gene>
<dbReference type="InterPro" id="IPR004842">
    <property type="entry name" value="SLC12A_fam"/>
</dbReference>
<feature type="domain" description="Amino acid permease/ SLC12A" evidence="8">
    <location>
        <begin position="53"/>
        <end position="456"/>
    </location>
</feature>
<dbReference type="PANTHER" id="PTHR11827">
    <property type="entry name" value="SOLUTE CARRIER FAMILY 12, CATION COTRANSPORTERS"/>
    <property type="match status" value="1"/>
</dbReference>
<feature type="transmembrane region" description="Helical" evidence="7">
    <location>
        <begin position="109"/>
        <end position="133"/>
    </location>
</feature>
<feature type="transmembrane region" description="Helical" evidence="7">
    <location>
        <begin position="430"/>
        <end position="446"/>
    </location>
</feature>
<dbReference type="FunFam" id="1.20.1740.10:FF:000013">
    <property type="entry name" value="Solute carrier family 12 member"/>
    <property type="match status" value="1"/>
</dbReference>
<keyword evidence="6 7" id="KW-0472">Membrane</keyword>
<evidence type="ECO:0000259" key="8">
    <source>
        <dbReference type="Pfam" id="PF00324"/>
    </source>
</evidence>
<dbReference type="Pfam" id="PF21554">
    <property type="entry name" value="CCC_C_2nd_pro"/>
    <property type="match status" value="1"/>
</dbReference>
<evidence type="ECO:0000259" key="9">
    <source>
        <dbReference type="Pfam" id="PF21554"/>
    </source>
</evidence>
<feature type="transmembrane region" description="Helical" evidence="7">
    <location>
        <begin position="372"/>
        <end position="393"/>
    </location>
</feature>
<evidence type="ECO:0000256" key="1">
    <source>
        <dbReference type="ARBA" id="ARBA00004141"/>
    </source>
</evidence>
<dbReference type="InterPro" id="IPR048753">
    <property type="entry name" value="CCC_C_1st_subdom"/>
</dbReference>
<protein>
    <submittedName>
        <fullName evidence="11">Transporter, cation-chloride cotransporter (CCC) family</fullName>
    </submittedName>
</protein>
<evidence type="ECO:0000313" key="11">
    <source>
        <dbReference type="EMBL" id="SMF76669.1"/>
    </source>
</evidence>
<feature type="transmembrane region" description="Helical" evidence="7">
    <location>
        <begin position="221"/>
        <end position="241"/>
    </location>
</feature>
<dbReference type="GO" id="GO:0016020">
    <property type="term" value="C:membrane"/>
    <property type="evidence" value="ECO:0007669"/>
    <property type="project" value="UniProtKB-SubCell"/>
</dbReference>
<feature type="transmembrane region" description="Helical" evidence="7">
    <location>
        <begin position="187"/>
        <end position="206"/>
    </location>
</feature>
<evidence type="ECO:0000256" key="6">
    <source>
        <dbReference type="ARBA" id="ARBA00023136"/>
    </source>
</evidence>
<keyword evidence="5 7" id="KW-1133">Transmembrane helix</keyword>
<keyword evidence="3" id="KW-0813">Transport</keyword>
<evidence type="ECO:0000256" key="3">
    <source>
        <dbReference type="ARBA" id="ARBA00022448"/>
    </source>
</evidence>
<evidence type="ECO:0000256" key="4">
    <source>
        <dbReference type="ARBA" id="ARBA00022692"/>
    </source>
</evidence>
<dbReference type="InterPro" id="IPR004841">
    <property type="entry name" value="AA-permease/SLC12A_dom"/>
</dbReference>
<dbReference type="Pfam" id="PF21555">
    <property type="entry name" value="CCC_C_1st_pro"/>
    <property type="match status" value="1"/>
</dbReference>
<dbReference type="AlphaFoldDB" id="A0A1Y6CNI8"/>
<dbReference type="InterPro" id="IPR048752">
    <property type="entry name" value="CCC_C_2nd_subdom"/>
</dbReference>
<feature type="domain" description="Prokaryotic cation-chloride cotransporter first C-terminal subdomain" evidence="10">
    <location>
        <begin position="492"/>
        <end position="611"/>
    </location>
</feature>
<reference evidence="12" key="1">
    <citation type="submission" date="2017-04" db="EMBL/GenBank/DDBJ databases">
        <authorList>
            <person name="Varghese N."/>
            <person name="Submissions S."/>
        </authorList>
    </citation>
    <scope>NUCLEOTIDE SEQUENCE [LARGE SCALE GENOMIC DNA]</scope>
    <source>
        <strain evidence="12">RKEM611</strain>
    </source>
</reference>
<evidence type="ECO:0000259" key="10">
    <source>
        <dbReference type="Pfam" id="PF21555"/>
    </source>
</evidence>
<feature type="domain" description="Prokaryotic cation-chloride cotransporter second C-terminal subdomain" evidence="9">
    <location>
        <begin position="617"/>
        <end position="750"/>
    </location>
</feature>
<feature type="transmembrane region" description="Helical" evidence="7">
    <location>
        <begin position="253"/>
        <end position="278"/>
    </location>
</feature>
<feature type="transmembrane region" description="Helical" evidence="7">
    <location>
        <begin position="298"/>
        <end position="328"/>
    </location>
</feature>
<name>A0A1Y6CNI8_9BACT</name>
<dbReference type="RefSeq" id="WP_132324928.1">
    <property type="nucleotide sequence ID" value="NZ_FWZT01000030.1"/>
</dbReference>
<organism evidence="11 12">
    <name type="scientific">Pseudobacteriovorax antillogorgiicola</name>
    <dbReference type="NCBI Taxonomy" id="1513793"/>
    <lineage>
        <taxon>Bacteria</taxon>
        <taxon>Pseudomonadati</taxon>
        <taxon>Bdellovibrionota</taxon>
        <taxon>Oligoflexia</taxon>
        <taxon>Oligoflexales</taxon>
        <taxon>Pseudobacteriovoracaceae</taxon>
        <taxon>Pseudobacteriovorax</taxon>
    </lineage>
</organism>
<dbReference type="STRING" id="1513793.SAMN06296036_13052"/>
<comment type="similarity">
    <text evidence="2">Belongs to the SLC12A transporter family.</text>
</comment>
<dbReference type="Pfam" id="PF00324">
    <property type="entry name" value="AA_permease"/>
    <property type="match status" value="1"/>
</dbReference>
<dbReference type="Proteomes" id="UP000192907">
    <property type="component" value="Unassembled WGS sequence"/>
</dbReference>
<evidence type="ECO:0000256" key="5">
    <source>
        <dbReference type="ARBA" id="ARBA00022989"/>
    </source>
</evidence>
<evidence type="ECO:0000313" key="12">
    <source>
        <dbReference type="Proteomes" id="UP000192907"/>
    </source>
</evidence>
<keyword evidence="4 7" id="KW-0812">Transmembrane</keyword>
<sequence length="751" mass="82470">MRRKRSMTSVQSKQEISHDEAQQSLEIISSAAGSKESPIKLRKLGTYVGVFRPTILTIFGVMMYIRMGWVVGHAGLMGALLILFMTFIITGTAALSFSSITTNIRLRAGGVFALVSQSLGLEAGGAVGLPLYLAQSLGASLYIYGFAEGWTYLFPDHDSRIVVACTFLCGLILSIISENLALKMQSLVLIGVVFALGSMIGGFWGVEEFRNPQLWGDFEAGSIWILFAIFFPAGTGIKVGASLSGKLEDSRRSIPLGTMSAWIVALITYGTLMVWYSVVASPQELQSNYLIATEYSLWGPAVLIGLLSSCFSATLSSLVAAPNVLAALGQNKIIPKGDFIAKESVGGTPRNAMVINGIFVGISLLLGDLNRVAALITMFFLLTYATLNIVVLIEQSLNLVSFRPTFKVPIWVPALGTITSVFAITVIHPIFGLMALAIVIALYIYLERRQLETPWETVRSGIFIGLADWAARQVQSHKTEGMERAWKPDILVPIKYSQQLQGEYRFLLSLVAPKGSIQALTVRSKNRAPDNKRLAEIIDYFRAEGLFATHALVDSNTIDHGVEIGISILKGSFFKPNILYIDTSHLNQEEIAALFEVAHEHQMGVAMLVLNGQTLFGREREINIWIRDQSPDWTLGLRLANLDLAILLGYQLNRNWKGKINLVTVINKKENIAPAHEFLHSLAKDARLPTNTDIFLYHGEFENQIEHAPRADVNIFGLSRNIGPDRLRDLAIKTNSSCLFVLDSGNESALA</sequence>
<keyword evidence="12" id="KW-1185">Reference proteome</keyword>
<dbReference type="GO" id="GO:0015377">
    <property type="term" value="F:chloride:monoatomic cation symporter activity"/>
    <property type="evidence" value="ECO:0007669"/>
    <property type="project" value="InterPro"/>
</dbReference>
<dbReference type="Gene3D" id="1.20.1740.10">
    <property type="entry name" value="Amino acid/polyamine transporter I"/>
    <property type="match status" value="1"/>
</dbReference>
<evidence type="ECO:0000256" key="2">
    <source>
        <dbReference type="ARBA" id="ARBA00010593"/>
    </source>
</evidence>